<protein>
    <submittedName>
        <fullName evidence="13">NLR family, pyrin domain containing 4A like 1</fullName>
    </submittedName>
</protein>
<sequence>MASFFSDFGIMWYLKELNKREFVKFKEFLKQEILQFGLTISCTEVKRATREGLANLLLKHYEEKQAWNITFNIFQKLNRTDLIERAKREIAGHPKLYQAHLKTKLTHDSSRVFTTIIQDLLKENFTQNDRAYFENLLPSNRTVMRPQVVVIKGMAGIGKTLILKKLMFAWSKGLLFQNNFSYIFYFCCQDVKQLKTASLAELISREWPGSSAPIEEILSEPEKLLFLIDSLEGMEWDLSECESKLCANCIEMQPVNVVLSSLLMRKILPESSLIISTTPETFEKMENRIKYTSVRTVTGLNESDIISCFYNLFQDMNRALEVFSLVRKNEQLFNICQAPIVCCMIAKCLKNEIEKGKDPISLCRHITSLYTTYIFNLFIPQNAQYPSKKSQDQMQGLCFLAAEGMWTNTFVFSEESLRRNGVMDSDIPTLLDIGMLVKIRESESSYIFLHPSVQEVCAAIFYFLKSHEDHPSQYVKCIDILIFMFLKKIKTEWIFLGCFIFGLLHELEQKKLDAFFGHQLSQEIKHQFYQCLETIRGNEELQEQIDGMKLFYCLFEMEDEAFLIQAMNCIEQINFVAKDYSDIIVAAYCLKHCSTLKKVSFSTQNILNEEQEYSSMEKLLTYWNQMCSIFISNKDIQELQIKQTCLSDPAFSVFYNHWKHRTCTIKILKANMVSFLCEKHLFFEFIQNHNLQYLDFSFTCLSHINVELLCDVLNQAECNVEKLVVEHCNLSPDDCQNFAFVLMNSKTLKILNLACNNLDKGIYSLCKALCHPNCILENLVLDNCSLSEQCWDYLSDALRQNKILCHLDISNNELKDKGLKILCKALTLPNCVLKSLCMTHCLITSSGCQDLAEVLRNNQNLKGLQISNNKLEDAGVKLLCDAIKHPNCQLMDLGLEACEITGASSEDLSSAFLQSNTLGRVNLCGNAFEISGLALFPRF</sequence>
<dbReference type="Pfam" id="PF17776">
    <property type="entry name" value="NLRC4_HD2"/>
    <property type="match status" value="1"/>
</dbReference>
<dbReference type="Gene3D" id="3.80.10.10">
    <property type="entry name" value="Ribonuclease Inhibitor"/>
    <property type="match status" value="1"/>
</dbReference>
<dbReference type="VEuPathDB" id="HostDB:ENSRNOG00000059733"/>
<keyword evidence="7" id="KW-0067">ATP-binding</keyword>
<keyword evidence="14" id="KW-1185">Reference proteome</keyword>
<dbReference type="GO" id="GO:0005524">
    <property type="term" value="F:ATP binding"/>
    <property type="evidence" value="ECO:0007669"/>
    <property type="project" value="UniProtKB-KW"/>
</dbReference>
<dbReference type="RefSeq" id="XP_234957.4">
    <property type="nucleotide sequence ID" value="XM_234957.5"/>
</dbReference>
<keyword evidence="10" id="KW-0963">Cytoplasm</keyword>
<evidence type="ECO:0000256" key="7">
    <source>
        <dbReference type="ARBA" id="ARBA00022840"/>
    </source>
</evidence>
<dbReference type="Gene3D" id="1.10.533.10">
    <property type="entry name" value="Death Domain, Fas"/>
    <property type="match status" value="1"/>
</dbReference>
<dbReference type="InterPro" id="IPR050637">
    <property type="entry name" value="NLRP_innate_immun_reg"/>
</dbReference>
<dbReference type="AlphaFoldDB" id="D3ZE70"/>
<dbReference type="PaxDb" id="10116-ENSRNOP00000031864"/>
<dbReference type="InParanoid" id="D3ZE70"/>
<keyword evidence="6" id="KW-0547">Nucleotide-binding</keyword>
<dbReference type="SUPFAM" id="SSF52047">
    <property type="entry name" value="RNI-like"/>
    <property type="match status" value="1"/>
</dbReference>
<dbReference type="Gene3D" id="3.40.50.300">
    <property type="entry name" value="P-loop containing nucleotide triphosphate hydrolases"/>
    <property type="match status" value="1"/>
</dbReference>
<evidence type="ECO:0000259" key="12">
    <source>
        <dbReference type="PROSITE" id="PS50837"/>
    </source>
</evidence>
<keyword evidence="3" id="KW-0399">Innate immunity</keyword>
<dbReference type="Pfam" id="PF17779">
    <property type="entry name" value="WHD_NOD2"/>
    <property type="match status" value="1"/>
</dbReference>
<feature type="domain" description="NACHT" evidence="12">
    <location>
        <begin position="147"/>
        <end position="279"/>
    </location>
</feature>
<reference evidence="13" key="1">
    <citation type="submission" date="2024-01" db="EMBL/GenBank/DDBJ databases">
        <title>GRCr8: a new rat reference genome assembly contstructed from accurate long reads and long range scaffolding.</title>
        <authorList>
            <person name="Doris P.A."/>
            <person name="Kalbfleisch T."/>
            <person name="Li K."/>
            <person name="Howe K."/>
            <person name="Wood J."/>
        </authorList>
    </citation>
    <scope>NUCLEOTIDE SEQUENCE [LARGE SCALE GENOMIC DNA]</scope>
    <source>
        <strain evidence="13">Brown Norway</strain>
    </source>
</reference>
<dbReference type="InterPro" id="IPR041267">
    <property type="entry name" value="NLRP_HD2"/>
</dbReference>
<accession>D3ZE70</accession>
<dbReference type="CDD" id="cd08320">
    <property type="entry name" value="Pyrin_NALPs"/>
    <property type="match status" value="1"/>
</dbReference>
<dbReference type="InterPro" id="IPR041075">
    <property type="entry name" value="NOD1/2_WH"/>
</dbReference>
<dbReference type="GO" id="GO:0006954">
    <property type="term" value="P:inflammatory response"/>
    <property type="evidence" value="ECO:0007669"/>
    <property type="project" value="UniProtKB-KW"/>
</dbReference>
<dbReference type="SMART" id="SM01289">
    <property type="entry name" value="PYRIN"/>
    <property type="match status" value="1"/>
</dbReference>
<dbReference type="RGD" id="1588619">
    <property type="gene designation" value="Nlrp4f"/>
</dbReference>
<feature type="domain" description="Pyrin" evidence="11">
    <location>
        <begin position="1"/>
        <end position="92"/>
    </location>
</feature>
<dbReference type="PROSITE" id="PS50824">
    <property type="entry name" value="DAPIN"/>
    <property type="match status" value="1"/>
</dbReference>
<dbReference type="InterPro" id="IPR011029">
    <property type="entry name" value="DEATH-like_dom_sf"/>
</dbReference>
<gene>
    <name evidence="15" type="primary">Nlrp4al1</name>
    <name evidence="13" type="synonym">Nlrp4f</name>
    <name evidence="15" type="synonym">RGD1560291</name>
</gene>
<dbReference type="PANTHER" id="PTHR45690:SF9">
    <property type="entry name" value="NACHT, LRR AND PYD DOMAINS-CONTAINING PROTEIN 4A"/>
    <property type="match status" value="1"/>
</dbReference>
<evidence type="ECO:0000256" key="4">
    <source>
        <dbReference type="ARBA" id="ARBA00022614"/>
    </source>
</evidence>
<evidence type="ECO:0000256" key="10">
    <source>
        <dbReference type="ARBA" id="ARBA00023233"/>
    </source>
</evidence>
<dbReference type="UCSC" id="RGD:1560291">
    <property type="organism name" value="rat"/>
</dbReference>
<evidence type="ECO:0000313" key="14">
    <source>
        <dbReference type="Proteomes" id="UP000002494"/>
    </source>
</evidence>
<reference evidence="13" key="2">
    <citation type="submission" date="2025-08" db="UniProtKB">
        <authorList>
            <consortium name="Ensembl"/>
        </authorList>
    </citation>
    <scope>IDENTIFICATION</scope>
    <source>
        <strain evidence="13">Brown Norway</strain>
    </source>
</reference>
<dbReference type="SMART" id="SM00368">
    <property type="entry name" value="LRR_RI"/>
    <property type="match status" value="8"/>
</dbReference>
<dbReference type="InterPro" id="IPR001611">
    <property type="entry name" value="Leu-rich_rpt"/>
</dbReference>
<dbReference type="Bgee" id="ENSRNOG00000009241">
    <property type="expression patterns" value="Expressed in ovary and 3 other cell types or tissues"/>
</dbReference>
<evidence type="ECO:0000256" key="6">
    <source>
        <dbReference type="ARBA" id="ARBA00022741"/>
    </source>
</evidence>
<organism evidence="13 14">
    <name type="scientific">Rattus norvegicus</name>
    <name type="common">Rat</name>
    <dbReference type="NCBI Taxonomy" id="10116"/>
    <lineage>
        <taxon>Eukaryota</taxon>
        <taxon>Metazoa</taxon>
        <taxon>Chordata</taxon>
        <taxon>Craniata</taxon>
        <taxon>Vertebrata</taxon>
        <taxon>Euteleostomi</taxon>
        <taxon>Mammalia</taxon>
        <taxon>Eutheria</taxon>
        <taxon>Euarchontoglires</taxon>
        <taxon>Glires</taxon>
        <taxon>Rodentia</taxon>
        <taxon>Myomorpha</taxon>
        <taxon>Muroidea</taxon>
        <taxon>Muridae</taxon>
        <taxon>Murinae</taxon>
        <taxon>Rattus</taxon>
    </lineage>
</organism>
<comment type="similarity">
    <text evidence="2">Belongs to the NLRP family.</text>
</comment>
<name>D3ZE70_RAT</name>
<dbReference type="AGR" id="RGD:1560291"/>
<dbReference type="Proteomes" id="UP000002494">
    <property type="component" value="Chromosome 7"/>
</dbReference>
<dbReference type="PROSITE" id="PS50837">
    <property type="entry name" value="NACHT"/>
    <property type="match status" value="1"/>
</dbReference>
<keyword evidence="5" id="KW-0677">Repeat</keyword>
<dbReference type="SUPFAM" id="SSF47986">
    <property type="entry name" value="DEATH domain"/>
    <property type="match status" value="1"/>
</dbReference>
<keyword evidence="9" id="KW-0395">Inflammatory response</keyword>
<keyword evidence="10" id="KW-1271">Inflammasome</keyword>
<keyword evidence="4" id="KW-0433">Leucine-rich repeat</keyword>
<evidence type="ECO:0000256" key="1">
    <source>
        <dbReference type="ARBA" id="ARBA00004110"/>
    </source>
</evidence>
<dbReference type="Ensembl" id="ENSRNOT00000029672.7">
    <property type="protein sequence ID" value="ENSRNOP00000031864.7"/>
    <property type="gene ID" value="ENSRNOG00000059733.3"/>
</dbReference>
<evidence type="ECO:0000259" key="11">
    <source>
        <dbReference type="PROSITE" id="PS50824"/>
    </source>
</evidence>
<dbReference type="GeneTree" id="ENSGT00940000162284"/>
<evidence type="ECO:0000256" key="8">
    <source>
        <dbReference type="ARBA" id="ARBA00022859"/>
    </source>
</evidence>
<dbReference type="SUPFAM" id="SSF52540">
    <property type="entry name" value="P-loop containing nucleoside triphosphate hydrolases"/>
    <property type="match status" value="1"/>
</dbReference>
<evidence type="ECO:0000256" key="5">
    <source>
        <dbReference type="ARBA" id="ARBA00022737"/>
    </source>
</evidence>
<dbReference type="Pfam" id="PF05729">
    <property type="entry name" value="NACHT"/>
    <property type="match status" value="1"/>
</dbReference>
<dbReference type="GeneID" id="299656"/>
<keyword evidence="8" id="KW-0391">Immunity</keyword>
<comment type="subcellular location">
    <subcellularLocation>
        <location evidence="1">Inflammasome</location>
    </subcellularLocation>
</comment>
<dbReference type="InterPro" id="IPR027417">
    <property type="entry name" value="P-loop_NTPase"/>
</dbReference>
<evidence type="ECO:0000256" key="3">
    <source>
        <dbReference type="ARBA" id="ARBA00022588"/>
    </source>
</evidence>
<evidence type="ECO:0000256" key="2">
    <source>
        <dbReference type="ARBA" id="ARBA00008665"/>
    </source>
</evidence>
<evidence type="ECO:0000313" key="15">
    <source>
        <dbReference type="RGD" id="1560291"/>
    </source>
</evidence>
<reference evidence="13" key="3">
    <citation type="submission" date="2025-09" db="UniProtKB">
        <authorList>
            <consortium name="Ensembl"/>
        </authorList>
    </citation>
    <scope>IDENTIFICATION</scope>
    <source>
        <strain evidence="13">Brown Norway</strain>
    </source>
</reference>
<dbReference type="InterPro" id="IPR007111">
    <property type="entry name" value="NACHT_NTPase"/>
</dbReference>
<dbReference type="GO" id="GO:0061702">
    <property type="term" value="C:canonical inflammasome complex"/>
    <property type="evidence" value="ECO:0007669"/>
    <property type="project" value="UniProtKB-SubCell"/>
</dbReference>
<evidence type="ECO:0000313" key="13">
    <source>
        <dbReference type="Ensembl" id="ENSRNOP00000031864.7"/>
    </source>
</evidence>
<dbReference type="eggNOG" id="ENOG502SGVH">
    <property type="taxonomic scope" value="Eukaryota"/>
</dbReference>
<dbReference type="Pfam" id="PF02758">
    <property type="entry name" value="PYRIN"/>
    <property type="match status" value="1"/>
</dbReference>
<dbReference type="InterPro" id="IPR004020">
    <property type="entry name" value="DAPIN"/>
</dbReference>
<dbReference type="RGD" id="1560291">
    <property type="gene designation" value="Nlrp4al1"/>
</dbReference>
<proteinExistence type="inferred from homology"/>
<dbReference type="HOGENOM" id="CLU_002274_4_6_1"/>
<evidence type="ECO:0000256" key="9">
    <source>
        <dbReference type="ARBA" id="ARBA00023198"/>
    </source>
</evidence>
<dbReference type="InterPro" id="IPR032675">
    <property type="entry name" value="LRR_dom_sf"/>
</dbReference>
<dbReference type="Pfam" id="PF13516">
    <property type="entry name" value="LRR_6"/>
    <property type="match status" value="2"/>
</dbReference>
<dbReference type="PANTHER" id="PTHR45690">
    <property type="entry name" value="NACHT, LRR AND PYD DOMAINS-CONTAINING PROTEIN 12"/>
    <property type="match status" value="1"/>
</dbReference>